<reference evidence="1" key="1">
    <citation type="submission" date="2021-06" db="EMBL/GenBank/DDBJ databases">
        <authorList>
            <person name="Kallberg Y."/>
            <person name="Tangrot J."/>
            <person name="Rosling A."/>
        </authorList>
    </citation>
    <scope>NUCLEOTIDE SEQUENCE</scope>
    <source>
        <strain evidence="1">28 12/20/2015</strain>
    </source>
</reference>
<protein>
    <submittedName>
        <fullName evidence="1">712_t:CDS:1</fullName>
    </submittedName>
</protein>
<gene>
    <name evidence="1" type="ORF">SPELUC_LOCUS6233</name>
</gene>
<sequence length="314" mass="36564">NEKKRTYQIGLATIKEVRGGNEEKREGLGSQAIKLLHKLVPEGVFTQVTKIDIKSCYANIMRDYPLPCGSPELITDPVMIEQKLKEGREGFVSFYARQDAVIKNNQIPFLPDSDDGKVRIKLRPYHFLHTKLLKDFNRQYGKKGKLYYKNLFIFPHKKGCINKFLNHCEEIKKTDKERGKRLINALYGVLGKNNFSGYHYHPFHLAVNHLAILQTYYLYRQFKPEDVLAIRSDCIYVKGELPTRLLKRVEQYHITKYNKWGVEGKAEVKTILQELDQELKNSCQKAGCPDFCRQIPTLPQQVLNQLKIMEDQDD</sequence>
<keyword evidence="2" id="KW-1185">Reference proteome</keyword>
<feature type="non-terminal residue" evidence="1">
    <location>
        <position position="1"/>
    </location>
</feature>
<evidence type="ECO:0000313" key="2">
    <source>
        <dbReference type="Proteomes" id="UP000789366"/>
    </source>
</evidence>
<proteinExistence type="predicted"/>
<dbReference type="Proteomes" id="UP000789366">
    <property type="component" value="Unassembled WGS sequence"/>
</dbReference>
<evidence type="ECO:0000313" key="1">
    <source>
        <dbReference type="EMBL" id="CAG8577495.1"/>
    </source>
</evidence>
<organism evidence="1 2">
    <name type="scientific">Cetraspora pellucida</name>
    <dbReference type="NCBI Taxonomy" id="1433469"/>
    <lineage>
        <taxon>Eukaryota</taxon>
        <taxon>Fungi</taxon>
        <taxon>Fungi incertae sedis</taxon>
        <taxon>Mucoromycota</taxon>
        <taxon>Glomeromycotina</taxon>
        <taxon>Glomeromycetes</taxon>
        <taxon>Diversisporales</taxon>
        <taxon>Gigasporaceae</taxon>
        <taxon>Cetraspora</taxon>
    </lineage>
</organism>
<accession>A0ACA9MBX4</accession>
<name>A0ACA9MBX4_9GLOM</name>
<comment type="caution">
    <text evidence="1">The sequence shown here is derived from an EMBL/GenBank/DDBJ whole genome shotgun (WGS) entry which is preliminary data.</text>
</comment>
<dbReference type="EMBL" id="CAJVPW010007136">
    <property type="protein sequence ID" value="CAG8577495.1"/>
    <property type="molecule type" value="Genomic_DNA"/>
</dbReference>